<gene>
    <name evidence="2" type="ORF">DF223_10755</name>
</gene>
<dbReference type="RefSeq" id="WP_146188129.1">
    <property type="nucleotide sequence ID" value="NZ_QEFB01000012.1"/>
</dbReference>
<accession>A0A2U1TCG6</accession>
<proteinExistence type="predicted"/>
<evidence type="ECO:0000313" key="3">
    <source>
        <dbReference type="Proteomes" id="UP000244962"/>
    </source>
</evidence>
<dbReference type="Gene3D" id="1.10.443.10">
    <property type="entry name" value="Intergrase catalytic core"/>
    <property type="match status" value="1"/>
</dbReference>
<protein>
    <recommendedName>
        <fullName evidence="4">Tyr recombinase domain-containing protein</fullName>
    </recommendedName>
</protein>
<sequence length="293" mass="32516">MIDSNDMDWRSDGQFETETESYIDDIVKAAYDAPYPTSELTRTFSGLVRWAIELGLPIDREVVLSESILSAFIASGLPQYTDAGRANARSLLRAMRIALDGTVRPEPLSSSDPSAPYSNLNVRRLRSWADAQSTEEYRRDARSILGLGIGAGLTAGEIADLPGDAVRVGRTGVRVIVASGRLRTVQVRREWEEPLAAQAKVRTAADYFIRPKRTATSRNFLSNLVERSAGPAYRPQSQRMRATWIVQHLGAGTPMNVLMDAAGVQSLEAFMRFMRFVPDVPVVEARRLLRGDW</sequence>
<name>A0A2U1TCG6_9MICO</name>
<dbReference type="SUPFAM" id="SSF56349">
    <property type="entry name" value="DNA breaking-rejoining enzymes"/>
    <property type="match status" value="1"/>
</dbReference>
<dbReference type="InterPro" id="IPR013762">
    <property type="entry name" value="Integrase-like_cat_sf"/>
</dbReference>
<evidence type="ECO:0000256" key="1">
    <source>
        <dbReference type="ARBA" id="ARBA00023172"/>
    </source>
</evidence>
<keyword evidence="1" id="KW-0233">DNA recombination</keyword>
<evidence type="ECO:0008006" key="4">
    <source>
        <dbReference type="Google" id="ProtNLM"/>
    </source>
</evidence>
<keyword evidence="3" id="KW-1185">Reference proteome</keyword>
<dbReference type="AlphaFoldDB" id="A0A2U1TCG6"/>
<dbReference type="GO" id="GO:0015074">
    <property type="term" value="P:DNA integration"/>
    <property type="evidence" value="ECO:0007669"/>
    <property type="project" value="InterPro"/>
</dbReference>
<dbReference type="EMBL" id="QEFB01000012">
    <property type="protein sequence ID" value="PWC06574.1"/>
    <property type="molecule type" value="Genomic_DNA"/>
</dbReference>
<reference evidence="3" key="1">
    <citation type="submission" date="2018-04" db="EMBL/GenBank/DDBJ databases">
        <authorList>
            <person name="Liu S."/>
            <person name="Wang Z."/>
            <person name="Li J."/>
        </authorList>
    </citation>
    <scope>NUCLEOTIDE SEQUENCE [LARGE SCALE GENOMIC DNA]</scope>
    <source>
        <strain evidence="3">622</strain>
    </source>
</reference>
<dbReference type="Proteomes" id="UP000244962">
    <property type="component" value="Unassembled WGS sequence"/>
</dbReference>
<comment type="caution">
    <text evidence="2">The sequence shown here is derived from an EMBL/GenBank/DDBJ whole genome shotgun (WGS) entry which is preliminary data.</text>
</comment>
<dbReference type="InterPro" id="IPR011010">
    <property type="entry name" value="DNA_brk_join_enz"/>
</dbReference>
<dbReference type="GO" id="GO:0003677">
    <property type="term" value="F:DNA binding"/>
    <property type="evidence" value="ECO:0007669"/>
    <property type="project" value="InterPro"/>
</dbReference>
<organism evidence="2 3">
    <name type="scientific">Mycetocola zhujimingii</name>
    <dbReference type="NCBI Taxonomy" id="2079792"/>
    <lineage>
        <taxon>Bacteria</taxon>
        <taxon>Bacillati</taxon>
        <taxon>Actinomycetota</taxon>
        <taxon>Actinomycetes</taxon>
        <taxon>Micrococcales</taxon>
        <taxon>Microbacteriaceae</taxon>
        <taxon>Mycetocola</taxon>
    </lineage>
</organism>
<evidence type="ECO:0000313" key="2">
    <source>
        <dbReference type="EMBL" id="PWC06574.1"/>
    </source>
</evidence>
<dbReference type="GO" id="GO:0006310">
    <property type="term" value="P:DNA recombination"/>
    <property type="evidence" value="ECO:0007669"/>
    <property type="project" value="UniProtKB-KW"/>
</dbReference>